<dbReference type="Proteomes" id="UP000184368">
    <property type="component" value="Unassembled WGS sequence"/>
</dbReference>
<dbReference type="EMBL" id="FQUO01000010">
    <property type="protein sequence ID" value="SHF61343.1"/>
    <property type="molecule type" value="Genomic_DNA"/>
</dbReference>
<dbReference type="AlphaFoldDB" id="A0A1M5D2R0"/>
<keyword evidence="2" id="KW-0201">Cytochrome c-type biogenesis</keyword>
<dbReference type="CDD" id="cd02966">
    <property type="entry name" value="TlpA_like_family"/>
    <property type="match status" value="1"/>
</dbReference>
<evidence type="ECO:0000256" key="5">
    <source>
        <dbReference type="SAM" id="SignalP"/>
    </source>
</evidence>
<feature type="domain" description="Thioredoxin" evidence="6">
    <location>
        <begin position="351"/>
        <end position="494"/>
    </location>
</feature>
<dbReference type="Gene3D" id="3.40.30.10">
    <property type="entry name" value="Glutaredoxin"/>
    <property type="match status" value="1"/>
</dbReference>
<dbReference type="GO" id="GO:0017004">
    <property type="term" value="P:cytochrome complex assembly"/>
    <property type="evidence" value="ECO:0007669"/>
    <property type="project" value="UniProtKB-KW"/>
</dbReference>
<evidence type="ECO:0000259" key="6">
    <source>
        <dbReference type="PROSITE" id="PS51352"/>
    </source>
</evidence>
<protein>
    <submittedName>
        <fullName evidence="7">AhpC/TSA family protein</fullName>
    </submittedName>
</protein>
<dbReference type="Pfam" id="PF00578">
    <property type="entry name" value="AhpC-TSA"/>
    <property type="match status" value="1"/>
</dbReference>
<organism evidence="7 8">
    <name type="scientific">Cnuella takakiae</name>
    <dbReference type="NCBI Taxonomy" id="1302690"/>
    <lineage>
        <taxon>Bacteria</taxon>
        <taxon>Pseudomonadati</taxon>
        <taxon>Bacteroidota</taxon>
        <taxon>Chitinophagia</taxon>
        <taxon>Chitinophagales</taxon>
        <taxon>Chitinophagaceae</taxon>
        <taxon>Cnuella</taxon>
    </lineage>
</organism>
<dbReference type="InterPro" id="IPR036249">
    <property type="entry name" value="Thioredoxin-like_sf"/>
</dbReference>
<evidence type="ECO:0000256" key="3">
    <source>
        <dbReference type="ARBA" id="ARBA00023157"/>
    </source>
</evidence>
<dbReference type="GO" id="GO:0030313">
    <property type="term" value="C:cell envelope"/>
    <property type="evidence" value="ECO:0007669"/>
    <property type="project" value="UniProtKB-SubCell"/>
</dbReference>
<dbReference type="SUPFAM" id="SSF52833">
    <property type="entry name" value="Thioredoxin-like"/>
    <property type="match status" value="1"/>
</dbReference>
<dbReference type="InterPro" id="IPR013766">
    <property type="entry name" value="Thioredoxin_domain"/>
</dbReference>
<dbReference type="PANTHER" id="PTHR42852">
    <property type="entry name" value="THIOL:DISULFIDE INTERCHANGE PROTEIN DSBE"/>
    <property type="match status" value="1"/>
</dbReference>
<proteinExistence type="predicted"/>
<dbReference type="InterPro" id="IPR050553">
    <property type="entry name" value="Thioredoxin_ResA/DsbE_sf"/>
</dbReference>
<dbReference type="InterPro" id="IPR000866">
    <property type="entry name" value="AhpC/TSA"/>
</dbReference>
<keyword evidence="8" id="KW-1185">Reference proteome</keyword>
<sequence length="494" mass="55159">MKRLTLLLNLLFAATAFSQPVRIGGQLQPGLVNENFILFRLGDTPLQTKLLPGRPFSLQTDSLEAGFYQTNIAGLLYLKPGFRLQLKPFGANEYAFSGTGALENNCLRQARQQLARYIPAEPSGKLKQQAYLMEAQSFVAGIDSFLAAGKKIVAKSNDSLYVRYATMDLELLSRKLFSNYLANAGMNVKKQEAAFAALEHNSDDASRFLKLADSVMQIARIRQLSPEERALVAKRVNTSFNFNDGVAYQLLPAYRNEVEQLISRNMSWNLASLKPPFTQEILLIAKRKTIDKNIKDSSIRAYLHFENTKDLIGATRDSAKLEQYLTEYQASNPEPRHLAKVASVYQRSLATANNRLAPDFDYTDISGKKHRLSDLKGQYVYIDVWATWCAPCIREIPELKKLAADYAGKNIQFVSISVDLPENKATWKGFVKAKQLGGLQLIADKAFQSEFKDAFQVSAIPRFLPIGPEGRIVSGDAARPSDATLREQLASLNL</sequence>
<dbReference type="RefSeq" id="WP_073044155.1">
    <property type="nucleotide sequence ID" value="NZ_FQUO01000010.1"/>
</dbReference>
<comment type="subcellular location">
    <subcellularLocation>
        <location evidence="1">Cell envelope</location>
    </subcellularLocation>
</comment>
<keyword evidence="5" id="KW-0732">Signal</keyword>
<dbReference type="STRING" id="1302690.BUE76_21200"/>
<evidence type="ECO:0000256" key="4">
    <source>
        <dbReference type="ARBA" id="ARBA00023284"/>
    </source>
</evidence>
<keyword evidence="3" id="KW-1015">Disulfide bond</keyword>
<gene>
    <name evidence="7" type="ORF">SAMN05444008_11055</name>
</gene>
<dbReference type="GO" id="GO:0016209">
    <property type="term" value="F:antioxidant activity"/>
    <property type="evidence" value="ECO:0007669"/>
    <property type="project" value="InterPro"/>
</dbReference>
<reference evidence="7 8" key="1">
    <citation type="submission" date="2016-11" db="EMBL/GenBank/DDBJ databases">
        <authorList>
            <person name="Jaros S."/>
            <person name="Januszkiewicz K."/>
            <person name="Wedrychowicz H."/>
        </authorList>
    </citation>
    <scope>NUCLEOTIDE SEQUENCE [LARGE SCALE GENOMIC DNA]</scope>
    <source>
        <strain evidence="7 8">DSM 26897</strain>
    </source>
</reference>
<name>A0A1M5D2R0_9BACT</name>
<feature type="chain" id="PRO_5012657546" evidence="5">
    <location>
        <begin position="19"/>
        <end position="494"/>
    </location>
</feature>
<feature type="signal peptide" evidence="5">
    <location>
        <begin position="1"/>
        <end position="18"/>
    </location>
</feature>
<evidence type="ECO:0000256" key="2">
    <source>
        <dbReference type="ARBA" id="ARBA00022748"/>
    </source>
</evidence>
<keyword evidence="4" id="KW-0676">Redox-active center</keyword>
<evidence type="ECO:0000313" key="8">
    <source>
        <dbReference type="Proteomes" id="UP000184368"/>
    </source>
</evidence>
<dbReference type="PANTHER" id="PTHR42852:SF6">
    <property type="entry name" value="THIOL:DISULFIDE INTERCHANGE PROTEIN DSBE"/>
    <property type="match status" value="1"/>
</dbReference>
<evidence type="ECO:0000313" key="7">
    <source>
        <dbReference type="EMBL" id="SHF61343.1"/>
    </source>
</evidence>
<dbReference type="GO" id="GO:0016491">
    <property type="term" value="F:oxidoreductase activity"/>
    <property type="evidence" value="ECO:0007669"/>
    <property type="project" value="InterPro"/>
</dbReference>
<accession>A0A1M5D2R0</accession>
<evidence type="ECO:0000256" key="1">
    <source>
        <dbReference type="ARBA" id="ARBA00004196"/>
    </source>
</evidence>
<dbReference type="PROSITE" id="PS51352">
    <property type="entry name" value="THIOREDOXIN_2"/>
    <property type="match status" value="1"/>
</dbReference>